<dbReference type="EMBL" id="JAGFBR010000010">
    <property type="protein sequence ID" value="KAH0460331.1"/>
    <property type="molecule type" value="Genomic_DNA"/>
</dbReference>
<dbReference type="AlphaFoldDB" id="A0AAV7GUD7"/>
<feature type="region of interest" description="Disordered" evidence="1">
    <location>
        <begin position="91"/>
        <end position="110"/>
    </location>
</feature>
<comment type="caution">
    <text evidence="2">The sequence shown here is derived from an EMBL/GenBank/DDBJ whole genome shotgun (WGS) entry which is preliminary data.</text>
</comment>
<evidence type="ECO:0000313" key="2">
    <source>
        <dbReference type="EMBL" id="KAH0460331.1"/>
    </source>
</evidence>
<sequence length="110" mass="12917">MSFMETRMENRFDNMEDMMRKLIEMRLKASTSFPSAEPKRKEILEEMIMKLLEMQSKTSLVVQMANSNQDLTKIPLAESKGKEIGRDEFNEESFFHQEPPPRATIMSRPL</sequence>
<evidence type="ECO:0000313" key="3">
    <source>
        <dbReference type="Proteomes" id="UP000775213"/>
    </source>
</evidence>
<gene>
    <name evidence="2" type="ORF">IEQ34_010994</name>
</gene>
<dbReference type="Proteomes" id="UP000775213">
    <property type="component" value="Unassembled WGS sequence"/>
</dbReference>
<name>A0AAV7GUD7_DENCH</name>
<evidence type="ECO:0000256" key="1">
    <source>
        <dbReference type="SAM" id="MobiDB-lite"/>
    </source>
</evidence>
<proteinExistence type="predicted"/>
<protein>
    <submittedName>
        <fullName evidence="2">Uncharacterized protein</fullName>
    </submittedName>
</protein>
<keyword evidence="3" id="KW-1185">Reference proteome</keyword>
<organism evidence="2 3">
    <name type="scientific">Dendrobium chrysotoxum</name>
    <name type="common">Orchid</name>
    <dbReference type="NCBI Taxonomy" id="161865"/>
    <lineage>
        <taxon>Eukaryota</taxon>
        <taxon>Viridiplantae</taxon>
        <taxon>Streptophyta</taxon>
        <taxon>Embryophyta</taxon>
        <taxon>Tracheophyta</taxon>
        <taxon>Spermatophyta</taxon>
        <taxon>Magnoliopsida</taxon>
        <taxon>Liliopsida</taxon>
        <taxon>Asparagales</taxon>
        <taxon>Orchidaceae</taxon>
        <taxon>Epidendroideae</taxon>
        <taxon>Malaxideae</taxon>
        <taxon>Dendrobiinae</taxon>
        <taxon>Dendrobium</taxon>
    </lineage>
</organism>
<accession>A0AAV7GUD7</accession>
<reference evidence="2 3" key="1">
    <citation type="journal article" date="2021" name="Hortic Res">
        <title>Chromosome-scale assembly of the Dendrobium chrysotoxum genome enhances the understanding of orchid evolution.</title>
        <authorList>
            <person name="Zhang Y."/>
            <person name="Zhang G.Q."/>
            <person name="Zhang D."/>
            <person name="Liu X.D."/>
            <person name="Xu X.Y."/>
            <person name="Sun W.H."/>
            <person name="Yu X."/>
            <person name="Zhu X."/>
            <person name="Wang Z.W."/>
            <person name="Zhao X."/>
            <person name="Zhong W.Y."/>
            <person name="Chen H."/>
            <person name="Yin W.L."/>
            <person name="Huang T."/>
            <person name="Niu S.C."/>
            <person name="Liu Z.J."/>
        </authorList>
    </citation>
    <scope>NUCLEOTIDE SEQUENCE [LARGE SCALE GENOMIC DNA]</scope>
    <source>
        <strain evidence="2">Lindl</strain>
    </source>
</reference>